<evidence type="ECO:0000313" key="3">
    <source>
        <dbReference type="EMBL" id="NVM97027.1"/>
    </source>
</evidence>
<proteinExistence type="predicted"/>
<dbReference type="Proteomes" id="UP000543556">
    <property type="component" value="Unassembled WGS sequence"/>
</dbReference>
<dbReference type="PANTHER" id="PTHR46889">
    <property type="entry name" value="TRANSPOSASE INSF FOR INSERTION SEQUENCE IS3B-RELATED"/>
    <property type="match status" value="1"/>
</dbReference>
<dbReference type="InterPro" id="IPR036397">
    <property type="entry name" value="RNaseH_sf"/>
</dbReference>
<organism evidence="3 4">
    <name type="scientific">Arthrobacter wenxiniae</name>
    <dbReference type="NCBI Taxonomy" id="2713570"/>
    <lineage>
        <taxon>Bacteria</taxon>
        <taxon>Bacillati</taxon>
        <taxon>Actinomycetota</taxon>
        <taxon>Actinomycetes</taxon>
        <taxon>Micrococcales</taxon>
        <taxon>Micrococcaceae</taxon>
        <taxon>Arthrobacter</taxon>
    </lineage>
</organism>
<dbReference type="GO" id="GO:0015074">
    <property type="term" value="P:DNA integration"/>
    <property type="evidence" value="ECO:0007669"/>
    <property type="project" value="InterPro"/>
</dbReference>
<dbReference type="Pfam" id="PF00665">
    <property type="entry name" value="rve"/>
    <property type="match status" value="1"/>
</dbReference>
<dbReference type="InterPro" id="IPR050900">
    <property type="entry name" value="Transposase_IS3/IS150/IS904"/>
</dbReference>
<keyword evidence="4" id="KW-1185">Reference proteome</keyword>
<protein>
    <submittedName>
        <fullName evidence="3">IS3 family transposase</fullName>
    </submittedName>
</protein>
<dbReference type="RefSeq" id="WP_176636729.1">
    <property type="nucleotide sequence ID" value="NZ_JAAMFM010000062.1"/>
</dbReference>
<dbReference type="AlphaFoldDB" id="A0A7Y7M0G6"/>
<reference evidence="3 4" key="1">
    <citation type="submission" date="2020-02" db="EMBL/GenBank/DDBJ databases">
        <title>Genome sequence of strain AETb3-4.</title>
        <authorList>
            <person name="Gao J."/>
            <person name="Zhang X."/>
        </authorList>
    </citation>
    <scope>NUCLEOTIDE SEQUENCE [LARGE SCALE GENOMIC DNA]</scope>
    <source>
        <strain evidence="3 4">AETb3-4</strain>
    </source>
</reference>
<evidence type="ECO:0000313" key="4">
    <source>
        <dbReference type="Proteomes" id="UP000543556"/>
    </source>
</evidence>
<accession>A0A7Y7M0G6</accession>
<dbReference type="EMBL" id="JAAMFM010000062">
    <property type="protein sequence ID" value="NVM97027.1"/>
    <property type="molecule type" value="Genomic_DNA"/>
</dbReference>
<dbReference type="NCBIfam" id="NF033516">
    <property type="entry name" value="transpos_IS3"/>
    <property type="match status" value="1"/>
</dbReference>
<gene>
    <name evidence="3" type="ORF">G6034_19385</name>
</gene>
<evidence type="ECO:0000256" key="1">
    <source>
        <dbReference type="SAM" id="MobiDB-lite"/>
    </source>
</evidence>
<evidence type="ECO:0000259" key="2">
    <source>
        <dbReference type="PROSITE" id="PS50994"/>
    </source>
</evidence>
<dbReference type="PROSITE" id="PS50994">
    <property type="entry name" value="INTEGRASE"/>
    <property type="match status" value="1"/>
</dbReference>
<dbReference type="InterPro" id="IPR001584">
    <property type="entry name" value="Integrase_cat-core"/>
</dbReference>
<feature type="compositionally biased region" description="Basic and acidic residues" evidence="1">
    <location>
        <begin position="14"/>
        <end position="26"/>
    </location>
</feature>
<dbReference type="Gene3D" id="3.30.420.10">
    <property type="entry name" value="Ribonuclease H-like superfamily/Ribonuclease H"/>
    <property type="match status" value="1"/>
</dbReference>
<feature type="non-terminal residue" evidence="3">
    <location>
        <position position="1"/>
    </location>
</feature>
<feature type="domain" description="Integrase catalytic" evidence="2">
    <location>
        <begin position="168"/>
        <end position="331"/>
    </location>
</feature>
<name>A0A7Y7M0G6_9MICC</name>
<dbReference type="InterPro" id="IPR048020">
    <property type="entry name" value="Transpos_IS3"/>
</dbReference>
<sequence length="385" mass="43427">HTKKSVGAVGFLSQERHDAQDRERAGGSRRLAGLAQAKERRKVLTPFVAELQERGGHSAVKALDLLGLASATYYRGKAPKAPQPAAVPHKDRVQPQTLLPEEWAEIVRLLTLEENSKLSVGKVFYKHLDQGINIASMRSWYRVAEKEKLSGDRRRQATHPPKKIPQLMAWNPNRVWSWDISKMKGERPRQYFDLYLIVDIYSRFIVGWRVEHTEVSAVAADMLTRAVTDQGQAPEYLHSDNGASMKSKIMAAALEEHGIASSFSRPKVSNDNPFSEALFKTFKYETDYPRGFPTLEDARDYVAAFVTRYNNSHQHEGIAGHTPANVHYGRVEEINTIRQAALDASYAANPKRFARRPLTPQLDAYVAINDPQQRTQQNINLSQTG</sequence>
<dbReference type="InterPro" id="IPR012337">
    <property type="entry name" value="RNaseH-like_sf"/>
</dbReference>
<dbReference type="SUPFAM" id="SSF53098">
    <property type="entry name" value="Ribonuclease H-like"/>
    <property type="match status" value="1"/>
</dbReference>
<comment type="caution">
    <text evidence="3">The sequence shown here is derived from an EMBL/GenBank/DDBJ whole genome shotgun (WGS) entry which is preliminary data.</text>
</comment>
<dbReference type="PANTHER" id="PTHR46889:SF4">
    <property type="entry name" value="TRANSPOSASE INSO FOR INSERTION SEQUENCE ELEMENT IS911B-RELATED"/>
    <property type="match status" value="1"/>
</dbReference>
<feature type="region of interest" description="Disordered" evidence="1">
    <location>
        <begin position="1"/>
        <end position="29"/>
    </location>
</feature>
<dbReference type="GO" id="GO:0003676">
    <property type="term" value="F:nucleic acid binding"/>
    <property type="evidence" value="ECO:0007669"/>
    <property type="project" value="InterPro"/>
</dbReference>